<evidence type="ECO:0000313" key="1">
    <source>
        <dbReference type="EMBL" id="MCJ2187878.1"/>
    </source>
</evidence>
<protein>
    <recommendedName>
        <fullName evidence="3">DOMON domain-containing protein</fullName>
    </recommendedName>
</protein>
<organism evidence="1 2">
    <name type="scientific">Novosphingobium beihaiensis</name>
    <dbReference type="NCBI Taxonomy" id="2930389"/>
    <lineage>
        <taxon>Bacteria</taxon>
        <taxon>Pseudomonadati</taxon>
        <taxon>Pseudomonadota</taxon>
        <taxon>Alphaproteobacteria</taxon>
        <taxon>Sphingomonadales</taxon>
        <taxon>Sphingomonadaceae</taxon>
        <taxon>Novosphingobium</taxon>
    </lineage>
</organism>
<dbReference type="Proteomes" id="UP001202281">
    <property type="component" value="Unassembled WGS sequence"/>
</dbReference>
<comment type="caution">
    <text evidence="1">The sequence shown here is derived from an EMBL/GenBank/DDBJ whole genome shotgun (WGS) entry which is preliminary data.</text>
</comment>
<evidence type="ECO:0000313" key="2">
    <source>
        <dbReference type="Proteomes" id="UP001202281"/>
    </source>
</evidence>
<reference evidence="1 2" key="1">
    <citation type="submission" date="2022-04" db="EMBL/GenBank/DDBJ databases">
        <title>Identification of a novel bacterium isolated from mangrove sediments.</title>
        <authorList>
            <person name="Pan X."/>
        </authorList>
    </citation>
    <scope>NUCLEOTIDE SEQUENCE [LARGE SCALE GENOMIC DNA]</scope>
    <source>
        <strain evidence="1 2">B2638</strain>
    </source>
</reference>
<name>A0ABT0BSM7_9SPHN</name>
<dbReference type="EMBL" id="JALHLG010000020">
    <property type="protein sequence ID" value="MCJ2187878.1"/>
    <property type="molecule type" value="Genomic_DNA"/>
</dbReference>
<sequence length="156" mass="17877">MEVLLKAQLFSVLVMSQAAFGSYSDYGATLHKADGSCRNFSDCIFGLFFEDPEVRILGRWRLSGTQTEMHFSPNGYLDIYKGGVRSGSGYWAAERTYPQFGKMDLNITTDNNGQKNTVLYLVSFSSNNQMKFTFQRRSARLGYEPTNKHFYWVRVQ</sequence>
<proteinExistence type="predicted"/>
<gene>
    <name evidence="1" type="ORF">MTR66_13760</name>
</gene>
<evidence type="ECO:0008006" key="3">
    <source>
        <dbReference type="Google" id="ProtNLM"/>
    </source>
</evidence>
<accession>A0ABT0BSM7</accession>
<keyword evidence="2" id="KW-1185">Reference proteome</keyword>